<dbReference type="RefSeq" id="WP_137735295.1">
    <property type="nucleotide sequence ID" value="NZ_BJCL01000018.1"/>
</dbReference>
<proteinExistence type="predicted"/>
<evidence type="ECO:0000313" key="2">
    <source>
        <dbReference type="EMBL" id="GCL65589.1"/>
    </source>
</evidence>
<organism evidence="2 3">
    <name type="scientific">Pseudaquabacterium pictum</name>
    <dbReference type="NCBI Taxonomy" id="2315236"/>
    <lineage>
        <taxon>Bacteria</taxon>
        <taxon>Pseudomonadati</taxon>
        <taxon>Pseudomonadota</taxon>
        <taxon>Betaproteobacteria</taxon>
        <taxon>Burkholderiales</taxon>
        <taxon>Sphaerotilaceae</taxon>
        <taxon>Pseudaquabacterium</taxon>
    </lineage>
</organism>
<protein>
    <submittedName>
        <fullName evidence="2">Uncharacterized protein</fullName>
    </submittedName>
</protein>
<evidence type="ECO:0000313" key="3">
    <source>
        <dbReference type="Proteomes" id="UP000301751"/>
    </source>
</evidence>
<dbReference type="Proteomes" id="UP000301751">
    <property type="component" value="Unassembled WGS sequence"/>
</dbReference>
<gene>
    <name evidence="2" type="ORF">AQPW35_46700</name>
</gene>
<keyword evidence="1" id="KW-0732">Signal</keyword>
<comment type="caution">
    <text evidence="2">The sequence shown here is derived from an EMBL/GenBank/DDBJ whole genome shotgun (WGS) entry which is preliminary data.</text>
</comment>
<dbReference type="EMBL" id="BJCL01000018">
    <property type="protein sequence ID" value="GCL65589.1"/>
    <property type="molecule type" value="Genomic_DNA"/>
</dbReference>
<reference evidence="3" key="1">
    <citation type="submission" date="2019-03" db="EMBL/GenBank/DDBJ databases">
        <title>Aquabacterium pictum sp.nov., the first bacteriochlorophyll a-containing freshwater bacterium in the genus Aquabacterium of the class Betaproteobacteria.</title>
        <authorList>
            <person name="Hirose S."/>
            <person name="Tank M."/>
            <person name="Hara E."/>
            <person name="Tamaki H."/>
            <person name="Takaichi S."/>
            <person name="Haruta S."/>
            <person name="Hanada S."/>
        </authorList>
    </citation>
    <scope>NUCLEOTIDE SEQUENCE [LARGE SCALE GENOMIC DNA]</scope>
    <source>
        <strain evidence="3">W35</strain>
    </source>
</reference>
<evidence type="ECO:0000256" key="1">
    <source>
        <dbReference type="SAM" id="SignalP"/>
    </source>
</evidence>
<dbReference type="AlphaFoldDB" id="A0A480AV69"/>
<accession>A0A480AV69</accession>
<sequence>MNIKNIRTCVACAAATLCGGALAASHIVDIAWSPDGRFAHKAQIAAGKFVEVCGKLAVGEGIRWNFAAGAPVDFNIHYHVGKEAVFPAKQAQISSGRDTLNVTVAQDYCWMWTNKGSAPVSLTVDLAR</sequence>
<name>A0A480AV69_9BURK</name>
<feature type="chain" id="PRO_5019822161" evidence="1">
    <location>
        <begin position="24"/>
        <end position="128"/>
    </location>
</feature>
<feature type="signal peptide" evidence="1">
    <location>
        <begin position="1"/>
        <end position="23"/>
    </location>
</feature>
<keyword evidence="3" id="KW-1185">Reference proteome</keyword>
<dbReference type="OrthoDB" id="9154015at2"/>